<evidence type="ECO:0000313" key="2">
    <source>
        <dbReference type="Proteomes" id="UP000221504"/>
    </source>
</evidence>
<reference evidence="1 2" key="1">
    <citation type="submission" date="2017-06" db="EMBL/GenBank/DDBJ databases">
        <title>Draft genome sequence of Fusobacterium nucleatum subsp. polymorphum KCOM 1267 (=ChDC F290).</title>
        <authorList>
            <person name="Kook J.-K."/>
            <person name="Park S.-N."/>
            <person name="Lim Y.K."/>
            <person name="Roh H."/>
        </authorList>
    </citation>
    <scope>NUCLEOTIDE SEQUENCE [LARGE SCALE GENOMIC DNA]</scope>
    <source>
        <strain evidence="2">KCOM 1267(ChDC F290)</strain>
    </source>
</reference>
<dbReference type="EMBL" id="NIRM01000002">
    <property type="protein sequence ID" value="PHI08270.1"/>
    <property type="molecule type" value="Genomic_DNA"/>
</dbReference>
<protein>
    <submittedName>
        <fullName evidence="1">Uncharacterized protein</fullName>
    </submittedName>
</protein>
<name>A0A2C6A933_FUSNP</name>
<accession>A0A2C6A933</accession>
<sequence length="438" mass="51256">MFFFKKKENLFVDIVDILDLKVDCSEIINIKEAKLVYVNGKGKLTVEIGKTEPNIWQAPSKIKLNDIPLIQSKVSDIPTWCNLLATGYGIENANCKELLEIQEKINSDYINLETSINNMKPLLTLLESGFYLIADAICYPTDGENFFWNVPNNLTENLTTAPAYLGEGTYVFNQPVYLYPTQTTNSYNKDRVDYYIEKFKNSADNKPRAIVYNFEEFINFIIDGHHKTCASTILKEPVNCILIIPNRIYKNYYKNICLNFSGILVDYKDIPKKYTQYIKKEKFSPSQEKIEINDGIVNNREWEKEYINSAKHYLSLLDYANIIDIMQDNEIEVNDIFIKNCLENFDKDSQVKMKKLLYLLEFTDIKKAQEIALKYAKKTLREEEIDKELKQLVYRILLNDKNNEEIENIFINYIVYYSDNKEDPVLNIINSYWEETNG</sequence>
<evidence type="ECO:0000313" key="1">
    <source>
        <dbReference type="EMBL" id="PHI08270.1"/>
    </source>
</evidence>
<comment type="caution">
    <text evidence="1">The sequence shown here is derived from an EMBL/GenBank/DDBJ whole genome shotgun (WGS) entry which is preliminary data.</text>
</comment>
<organism evidence="1 2">
    <name type="scientific">Fusobacterium nucleatum subsp. polymorphum</name>
    <name type="common">Fusobacterium polymorphum</name>
    <dbReference type="NCBI Taxonomy" id="76857"/>
    <lineage>
        <taxon>Bacteria</taxon>
        <taxon>Fusobacteriati</taxon>
        <taxon>Fusobacteriota</taxon>
        <taxon>Fusobacteriia</taxon>
        <taxon>Fusobacteriales</taxon>
        <taxon>Fusobacteriaceae</taxon>
        <taxon>Fusobacterium</taxon>
    </lineage>
</organism>
<dbReference type="AlphaFoldDB" id="A0A2C6A933"/>
<dbReference type="RefSeq" id="WP_099011524.1">
    <property type="nucleotide sequence ID" value="NZ_CP077154.1"/>
</dbReference>
<dbReference type="Proteomes" id="UP000221504">
    <property type="component" value="Unassembled WGS sequence"/>
</dbReference>
<gene>
    <name evidence="1" type="ORF">CBG52_08830</name>
</gene>
<proteinExistence type="predicted"/>